<dbReference type="AlphaFoldDB" id="A0A1M3T713"/>
<feature type="compositionally biased region" description="Low complexity" evidence="1">
    <location>
        <begin position="191"/>
        <end position="201"/>
    </location>
</feature>
<proteinExistence type="predicted"/>
<evidence type="ECO:0000256" key="1">
    <source>
        <dbReference type="SAM" id="MobiDB-lite"/>
    </source>
</evidence>
<gene>
    <name evidence="2" type="ORF">ASPFODRAFT_142171</name>
</gene>
<sequence length="417" mass="47673">MSLLPLPITIADRADWNDCAQEYGVKGVSIYDLAEYDSASKINNAQYLSLRALWIFAHDTEFDPQKWGIQGVEAARETLGKLKGWKSFLEAVSLEVPPDKIHPIERDLGRFELIWYYGQLIRWAPSATDTEENINVTPWSERLRERKAQLGSEPVSQRNPPHPYPVHLMECLKTLGGEEEEQAKEERERPSSSQSQRQESSGTSRIDMDPETDSDDSNLDPSYEERKDFPRASDETMVNAFLLGLASLITLSIEGVEAHWTPERKGYKFCDENGIKLYEARTDGHLYLSNNGKTMAIVEVKPVLRDESPRVMMQETAQMAAWIHAEQDLIQPDDLSEQRFRRLLWSMNRHELYIMIAEYTADYVDYLTTPGRQSQCESFLTMNQFGPWDIGSPTEIADFAAILLAVTLRFSRGLPLI</sequence>
<dbReference type="Proteomes" id="UP000184063">
    <property type="component" value="Unassembled WGS sequence"/>
</dbReference>
<name>A0A1M3T713_ASPLC</name>
<evidence type="ECO:0000313" key="2">
    <source>
        <dbReference type="EMBL" id="OJZ82557.1"/>
    </source>
</evidence>
<dbReference type="EMBL" id="KV878247">
    <property type="protein sequence ID" value="OJZ82557.1"/>
    <property type="molecule type" value="Genomic_DNA"/>
</dbReference>
<reference evidence="3" key="1">
    <citation type="journal article" date="2017" name="Genome Biol.">
        <title>Comparative genomics reveals high biological diversity and specific adaptations in the industrially and medically important fungal genus Aspergillus.</title>
        <authorList>
            <person name="de Vries R.P."/>
            <person name="Riley R."/>
            <person name="Wiebenga A."/>
            <person name="Aguilar-Osorio G."/>
            <person name="Amillis S."/>
            <person name="Uchima C.A."/>
            <person name="Anderluh G."/>
            <person name="Asadollahi M."/>
            <person name="Askin M."/>
            <person name="Barry K."/>
            <person name="Battaglia E."/>
            <person name="Bayram O."/>
            <person name="Benocci T."/>
            <person name="Braus-Stromeyer S.A."/>
            <person name="Caldana C."/>
            <person name="Canovas D."/>
            <person name="Cerqueira G.C."/>
            <person name="Chen F."/>
            <person name="Chen W."/>
            <person name="Choi C."/>
            <person name="Clum A."/>
            <person name="Dos Santos R.A."/>
            <person name="Damasio A.R."/>
            <person name="Diallinas G."/>
            <person name="Emri T."/>
            <person name="Fekete E."/>
            <person name="Flipphi M."/>
            <person name="Freyberg S."/>
            <person name="Gallo A."/>
            <person name="Gournas C."/>
            <person name="Habgood R."/>
            <person name="Hainaut M."/>
            <person name="Harispe M.L."/>
            <person name="Henrissat B."/>
            <person name="Hilden K.S."/>
            <person name="Hope R."/>
            <person name="Hossain A."/>
            <person name="Karabika E."/>
            <person name="Karaffa L."/>
            <person name="Karanyi Z."/>
            <person name="Krasevec N."/>
            <person name="Kuo A."/>
            <person name="Kusch H."/>
            <person name="LaButti K."/>
            <person name="Lagendijk E.L."/>
            <person name="Lapidus A."/>
            <person name="Levasseur A."/>
            <person name="Lindquist E."/>
            <person name="Lipzen A."/>
            <person name="Logrieco A.F."/>
            <person name="MacCabe A."/>
            <person name="Maekelae M.R."/>
            <person name="Malavazi I."/>
            <person name="Melin P."/>
            <person name="Meyer V."/>
            <person name="Mielnichuk N."/>
            <person name="Miskei M."/>
            <person name="Molnar A.P."/>
            <person name="Mule G."/>
            <person name="Ngan C.Y."/>
            <person name="Orejas M."/>
            <person name="Orosz E."/>
            <person name="Ouedraogo J.P."/>
            <person name="Overkamp K.M."/>
            <person name="Park H.-S."/>
            <person name="Perrone G."/>
            <person name="Piumi F."/>
            <person name="Punt P.J."/>
            <person name="Ram A.F."/>
            <person name="Ramon A."/>
            <person name="Rauscher S."/>
            <person name="Record E."/>
            <person name="Riano-Pachon D.M."/>
            <person name="Robert V."/>
            <person name="Roehrig J."/>
            <person name="Ruller R."/>
            <person name="Salamov A."/>
            <person name="Salih N.S."/>
            <person name="Samson R.A."/>
            <person name="Sandor E."/>
            <person name="Sanguinetti M."/>
            <person name="Schuetze T."/>
            <person name="Sepcic K."/>
            <person name="Shelest E."/>
            <person name="Sherlock G."/>
            <person name="Sophianopoulou V."/>
            <person name="Squina F.M."/>
            <person name="Sun H."/>
            <person name="Susca A."/>
            <person name="Todd R.B."/>
            <person name="Tsang A."/>
            <person name="Unkles S.E."/>
            <person name="van de Wiele N."/>
            <person name="van Rossen-Uffink D."/>
            <person name="Oliveira J.V."/>
            <person name="Vesth T.C."/>
            <person name="Visser J."/>
            <person name="Yu J.-H."/>
            <person name="Zhou M."/>
            <person name="Andersen M.R."/>
            <person name="Archer D.B."/>
            <person name="Baker S.E."/>
            <person name="Benoit I."/>
            <person name="Brakhage A.A."/>
            <person name="Braus G.H."/>
            <person name="Fischer R."/>
            <person name="Frisvad J.C."/>
            <person name="Goldman G.H."/>
            <person name="Houbraken J."/>
            <person name="Oakley B."/>
            <person name="Pocsi I."/>
            <person name="Scazzocchio C."/>
            <person name="Seiboth B."/>
            <person name="vanKuyk P.A."/>
            <person name="Wortman J."/>
            <person name="Dyer P.S."/>
            <person name="Grigoriev I.V."/>
        </authorList>
    </citation>
    <scope>NUCLEOTIDE SEQUENCE [LARGE SCALE GENOMIC DNA]</scope>
    <source>
        <strain evidence="3">CBS 106.47</strain>
    </source>
</reference>
<feature type="compositionally biased region" description="Acidic residues" evidence="1">
    <location>
        <begin position="209"/>
        <end position="218"/>
    </location>
</feature>
<dbReference type="VEuPathDB" id="FungiDB:ASPFODRAFT_142171"/>
<accession>A0A1M3T713</accession>
<protein>
    <submittedName>
        <fullName evidence="2">Uncharacterized protein</fullName>
    </submittedName>
</protein>
<feature type="region of interest" description="Disordered" evidence="1">
    <location>
        <begin position="147"/>
        <end position="231"/>
    </location>
</feature>
<organism evidence="2 3">
    <name type="scientific">Aspergillus luchuensis (strain CBS 106.47)</name>
    <dbReference type="NCBI Taxonomy" id="1137211"/>
    <lineage>
        <taxon>Eukaryota</taxon>
        <taxon>Fungi</taxon>
        <taxon>Dikarya</taxon>
        <taxon>Ascomycota</taxon>
        <taxon>Pezizomycotina</taxon>
        <taxon>Eurotiomycetes</taxon>
        <taxon>Eurotiomycetidae</taxon>
        <taxon>Eurotiales</taxon>
        <taxon>Aspergillaceae</taxon>
        <taxon>Aspergillus</taxon>
        <taxon>Aspergillus subgen. Circumdati</taxon>
    </lineage>
</organism>
<dbReference type="OrthoDB" id="3508621at2759"/>
<evidence type="ECO:0000313" key="3">
    <source>
        <dbReference type="Proteomes" id="UP000184063"/>
    </source>
</evidence>